<name>A0A0B7NQ50_9FUNG</name>
<accession>A0A0B7NQ50</accession>
<proteinExistence type="predicted"/>
<gene>
    <name evidence="1" type="primary">PARPA_11734.1 scaffold 44482</name>
</gene>
<dbReference type="OrthoDB" id="2238225at2759"/>
<organism evidence="1 2">
    <name type="scientific">Parasitella parasitica</name>
    <dbReference type="NCBI Taxonomy" id="35722"/>
    <lineage>
        <taxon>Eukaryota</taxon>
        <taxon>Fungi</taxon>
        <taxon>Fungi incertae sedis</taxon>
        <taxon>Mucoromycota</taxon>
        <taxon>Mucoromycotina</taxon>
        <taxon>Mucoromycetes</taxon>
        <taxon>Mucorales</taxon>
        <taxon>Mucorineae</taxon>
        <taxon>Mucoraceae</taxon>
        <taxon>Parasitella</taxon>
    </lineage>
</organism>
<dbReference type="Proteomes" id="UP000054107">
    <property type="component" value="Unassembled WGS sequence"/>
</dbReference>
<evidence type="ECO:0000313" key="1">
    <source>
        <dbReference type="EMBL" id="CEP17438.1"/>
    </source>
</evidence>
<keyword evidence="2" id="KW-1185">Reference proteome</keyword>
<sequence length="497" mass="56953">MSLTLVCKQYKFIALKQQVGTPFEFSTSRALSSLSLPSHMATNITINCLSTAEEAYFQAVTKIFTNCHSITVNFNGLLSWKLTRKICRTIVKTGLYLHVLNSSNPTKVAKFLHKAVEKYKKQHEDYVEKQGKSVKRKRPEEDFIMLKIPRNTDNRRDFLLKHLLSLSTLSNLDANFTSFARITNITSYKEAKSNILFFTSGTEEIITHAERFVNCIVTFEAFSLLVTSYDIFYHNNRFEDDCAHSLDSIFQVPTAKVTRKTYTNKAFTEISIFIGHYEFLVVSGFLNRNGTLMPFLGSSMHKFNLREEVSTRIDVPTTASPNVRTIRLLSQFVKRRSHELWGIHCLRSYLQGFYPISAVSFSNHLSQKHKQINNQHFTSQVLHLISNELVIKTQHLTSLWSLLQRMAIFKKMTKNAGTTPTNFSQLSQHLRQENEKSAFASINRLLASIEGKVPCFFLSMYTEAEAKKVALGIMEGGLREKINKQHDQILESAKKQL</sequence>
<evidence type="ECO:0000313" key="2">
    <source>
        <dbReference type="Proteomes" id="UP000054107"/>
    </source>
</evidence>
<protein>
    <submittedName>
        <fullName evidence="1">Uncharacterized protein</fullName>
    </submittedName>
</protein>
<dbReference type="EMBL" id="LN733663">
    <property type="protein sequence ID" value="CEP17438.1"/>
    <property type="molecule type" value="Genomic_DNA"/>
</dbReference>
<dbReference type="AlphaFoldDB" id="A0A0B7NQ50"/>
<reference evidence="1 2" key="1">
    <citation type="submission" date="2014-09" db="EMBL/GenBank/DDBJ databases">
        <authorList>
            <person name="Ellenberger Sabrina"/>
        </authorList>
    </citation>
    <scope>NUCLEOTIDE SEQUENCE [LARGE SCALE GENOMIC DNA]</scope>
    <source>
        <strain evidence="1 2">CBS 412.66</strain>
    </source>
</reference>